<dbReference type="PANTHER" id="PTHR43877:SF2">
    <property type="entry name" value="AMINOALKYLPHOSPHONATE N-ACETYLTRANSFERASE-RELATED"/>
    <property type="match status" value="1"/>
</dbReference>
<sequence length="166" mass="18925">MSKTQGGNQMIEQIQDREEKARIARRVLESLPEWFGIAESREEYIRESVDQPFFACYADGQAAGFLCLKETGKATAELAVMGVMPAFHRHGLGRALFDRAKVYAQARGYSFLQVKTVQMGRYEIYDRTNKFYLSLGFQEFEVFPTLWDAHNPCQVYVMAIGNTSAN</sequence>
<dbReference type="CDD" id="cd04301">
    <property type="entry name" value="NAT_SF"/>
    <property type="match status" value="1"/>
</dbReference>
<dbReference type="SUPFAM" id="SSF55729">
    <property type="entry name" value="Acyl-CoA N-acyltransferases (Nat)"/>
    <property type="match status" value="1"/>
</dbReference>
<dbReference type="PROSITE" id="PS51186">
    <property type="entry name" value="GNAT"/>
    <property type="match status" value="1"/>
</dbReference>
<dbReference type="EMBL" id="AAXG02000005">
    <property type="protein sequence ID" value="EDN01601.1"/>
    <property type="molecule type" value="Genomic_DNA"/>
</dbReference>
<dbReference type="Proteomes" id="UP000003639">
    <property type="component" value="Unassembled WGS sequence"/>
</dbReference>
<proteinExistence type="predicted"/>
<keyword evidence="2" id="KW-0012">Acyltransferase</keyword>
<dbReference type="Pfam" id="PF00583">
    <property type="entry name" value="Acetyltransf_1"/>
    <property type="match status" value="1"/>
</dbReference>
<dbReference type="Gene3D" id="3.40.630.30">
    <property type="match status" value="1"/>
</dbReference>
<dbReference type="STRING" id="411467.BACCAP_00733"/>
<evidence type="ECO:0000313" key="4">
    <source>
        <dbReference type="EMBL" id="EDN01601.1"/>
    </source>
</evidence>
<gene>
    <name evidence="4" type="ORF">BACCAP_00733</name>
</gene>
<feature type="domain" description="N-acetyltransferase" evidence="3">
    <location>
        <begin position="9"/>
        <end position="163"/>
    </location>
</feature>
<evidence type="ECO:0000313" key="5">
    <source>
        <dbReference type="Proteomes" id="UP000003639"/>
    </source>
</evidence>
<keyword evidence="5" id="KW-1185">Reference proteome</keyword>
<dbReference type="InterPro" id="IPR016181">
    <property type="entry name" value="Acyl_CoA_acyltransferase"/>
</dbReference>
<dbReference type="PANTHER" id="PTHR43877">
    <property type="entry name" value="AMINOALKYLPHOSPHONATE N-ACETYLTRANSFERASE-RELATED-RELATED"/>
    <property type="match status" value="1"/>
</dbReference>
<reference evidence="4 5" key="2">
    <citation type="submission" date="2007-06" db="EMBL/GenBank/DDBJ databases">
        <title>Draft genome sequence of Pseudoflavonifractor capillosus ATCC 29799.</title>
        <authorList>
            <person name="Sudarsanam P."/>
            <person name="Ley R."/>
            <person name="Guruge J."/>
            <person name="Turnbaugh P.J."/>
            <person name="Mahowald M."/>
            <person name="Liep D."/>
            <person name="Gordon J."/>
        </authorList>
    </citation>
    <scope>NUCLEOTIDE SEQUENCE [LARGE SCALE GENOMIC DNA]</scope>
    <source>
        <strain evidence="4 5">ATCC 29799</strain>
    </source>
</reference>
<dbReference type="InterPro" id="IPR050832">
    <property type="entry name" value="Bact_Acetyltransf"/>
</dbReference>
<comment type="caution">
    <text evidence="4">The sequence shown here is derived from an EMBL/GenBank/DDBJ whole genome shotgun (WGS) entry which is preliminary data.</text>
</comment>
<dbReference type="AlphaFoldDB" id="A6NRA5"/>
<evidence type="ECO:0000256" key="2">
    <source>
        <dbReference type="ARBA" id="ARBA00023315"/>
    </source>
</evidence>
<evidence type="ECO:0000256" key="1">
    <source>
        <dbReference type="ARBA" id="ARBA00022679"/>
    </source>
</evidence>
<protein>
    <submittedName>
        <fullName evidence="4">Acetyltransferase, GNAT family</fullName>
    </submittedName>
</protein>
<organism evidence="4 5">
    <name type="scientific">Pseudoflavonifractor capillosus ATCC 29799</name>
    <dbReference type="NCBI Taxonomy" id="411467"/>
    <lineage>
        <taxon>Bacteria</taxon>
        <taxon>Bacillati</taxon>
        <taxon>Bacillota</taxon>
        <taxon>Clostridia</taxon>
        <taxon>Eubacteriales</taxon>
        <taxon>Oscillospiraceae</taxon>
        <taxon>Pseudoflavonifractor</taxon>
    </lineage>
</organism>
<accession>A6NRA5</accession>
<reference evidence="4 5" key="1">
    <citation type="submission" date="2007-04" db="EMBL/GenBank/DDBJ databases">
        <authorList>
            <person name="Fulton L."/>
            <person name="Clifton S."/>
            <person name="Fulton B."/>
            <person name="Xu J."/>
            <person name="Minx P."/>
            <person name="Pepin K.H."/>
            <person name="Johnson M."/>
            <person name="Thiruvilangam P."/>
            <person name="Bhonagiri V."/>
            <person name="Nash W.E."/>
            <person name="Mardis E.R."/>
            <person name="Wilson R.K."/>
        </authorList>
    </citation>
    <scope>NUCLEOTIDE SEQUENCE [LARGE SCALE GENOMIC DNA]</scope>
    <source>
        <strain evidence="4 5">ATCC 29799</strain>
    </source>
</reference>
<dbReference type="InterPro" id="IPR000182">
    <property type="entry name" value="GNAT_dom"/>
</dbReference>
<dbReference type="GO" id="GO:0016747">
    <property type="term" value="F:acyltransferase activity, transferring groups other than amino-acyl groups"/>
    <property type="evidence" value="ECO:0007669"/>
    <property type="project" value="InterPro"/>
</dbReference>
<keyword evidence="1 4" id="KW-0808">Transferase</keyword>
<evidence type="ECO:0000259" key="3">
    <source>
        <dbReference type="PROSITE" id="PS51186"/>
    </source>
</evidence>
<name>A6NRA5_9FIRM</name>
<dbReference type="eggNOG" id="COG0454">
    <property type="taxonomic scope" value="Bacteria"/>
</dbReference>